<dbReference type="NCBIfam" id="NF037955">
    <property type="entry name" value="mfs"/>
    <property type="match status" value="1"/>
</dbReference>
<evidence type="ECO:0000256" key="6">
    <source>
        <dbReference type="ARBA" id="ARBA00022989"/>
    </source>
</evidence>
<feature type="transmembrane region" description="Helical" evidence="8">
    <location>
        <begin position="335"/>
        <end position="353"/>
    </location>
</feature>
<evidence type="ECO:0000256" key="2">
    <source>
        <dbReference type="ARBA" id="ARBA00022448"/>
    </source>
</evidence>
<evidence type="ECO:0000256" key="8">
    <source>
        <dbReference type="SAM" id="Phobius"/>
    </source>
</evidence>
<proteinExistence type="predicted"/>
<keyword evidence="11" id="KW-1185">Reference proteome</keyword>
<dbReference type="InterPro" id="IPR026032">
    <property type="entry name" value="HcaT-like"/>
</dbReference>
<evidence type="ECO:0000256" key="5">
    <source>
        <dbReference type="ARBA" id="ARBA00022692"/>
    </source>
</evidence>
<dbReference type="Pfam" id="PF12832">
    <property type="entry name" value="MFS_1_like"/>
    <property type="match status" value="1"/>
</dbReference>
<name>A0A328ACW5_9CAUL</name>
<dbReference type="RefSeq" id="WP_111515770.1">
    <property type="nucleotide sequence ID" value="NZ_QFYR01000004.1"/>
</dbReference>
<feature type="transmembrane region" description="Helical" evidence="8">
    <location>
        <begin position="359"/>
        <end position="379"/>
    </location>
</feature>
<dbReference type="OrthoDB" id="9150135at2"/>
<feature type="transmembrane region" description="Helical" evidence="8">
    <location>
        <begin position="7"/>
        <end position="25"/>
    </location>
</feature>
<evidence type="ECO:0000259" key="9">
    <source>
        <dbReference type="Pfam" id="PF12832"/>
    </source>
</evidence>
<feature type="transmembrane region" description="Helical" evidence="8">
    <location>
        <begin position="294"/>
        <end position="314"/>
    </location>
</feature>
<feature type="transmembrane region" description="Helical" evidence="8">
    <location>
        <begin position="205"/>
        <end position="223"/>
    </location>
</feature>
<comment type="subcellular location">
    <subcellularLocation>
        <location evidence="1">Cell inner membrane</location>
        <topology evidence="1">Multi-pass membrane protein</topology>
    </subcellularLocation>
</comment>
<evidence type="ECO:0000256" key="1">
    <source>
        <dbReference type="ARBA" id="ARBA00004429"/>
    </source>
</evidence>
<dbReference type="GO" id="GO:0005886">
    <property type="term" value="C:plasma membrane"/>
    <property type="evidence" value="ECO:0007669"/>
    <property type="project" value="UniProtKB-SubCell"/>
</dbReference>
<dbReference type="Gene3D" id="1.20.1250.20">
    <property type="entry name" value="MFS general substrate transporter like domains"/>
    <property type="match status" value="2"/>
</dbReference>
<dbReference type="GO" id="GO:0015528">
    <property type="term" value="F:lactose:proton symporter activity"/>
    <property type="evidence" value="ECO:0007669"/>
    <property type="project" value="TreeGrafter"/>
</dbReference>
<keyword evidence="5 8" id="KW-0812">Transmembrane</keyword>
<evidence type="ECO:0000256" key="4">
    <source>
        <dbReference type="ARBA" id="ARBA00022519"/>
    </source>
</evidence>
<feature type="domain" description="Major facilitator superfamily associated" evidence="9">
    <location>
        <begin position="6"/>
        <end position="358"/>
    </location>
</feature>
<dbReference type="InterPro" id="IPR024989">
    <property type="entry name" value="MFS_assoc_dom"/>
</dbReference>
<feature type="transmembrane region" description="Helical" evidence="8">
    <location>
        <begin position="71"/>
        <end position="91"/>
    </location>
</feature>
<evidence type="ECO:0000313" key="11">
    <source>
        <dbReference type="Proteomes" id="UP000249725"/>
    </source>
</evidence>
<keyword evidence="2" id="KW-0813">Transport</keyword>
<comment type="caution">
    <text evidence="10">The sequence shown here is derived from an EMBL/GenBank/DDBJ whole genome shotgun (WGS) entry which is preliminary data.</text>
</comment>
<organism evidence="10 11">
    <name type="scientific">Phenylobacterium deserti</name>
    <dbReference type="NCBI Taxonomy" id="1914756"/>
    <lineage>
        <taxon>Bacteria</taxon>
        <taxon>Pseudomonadati</taxon>
        <taxon>Pseudomonadota</taxon>
        <taxon>Alphaproteobacteria</taxon>
        <taxon>Caulobacterales</taxon>
        <taxon>Caulobacteraceae</taxon>
        <taxon>Phenylobacterium</taxon>
    </lineage>
</organism>
<evidence type="ECO:0000256" key="3">
    <source>
        <dbReference type="ARBA" id="ARBA00022475"/>
    </source>
</evidence>
<sequence length="398" mass="42535">MPLPVRLGLFYATLYVGLGVSSPYMPVWFAHRGLSGAQIGLILSLPMLARTFTAPLMAVWADSFRLRRTALILLGAAVAGAYALMALPLGLAGWMVVWFAASSMFTTIAPLTDVIVVRRARRDGFNYGLPRGMGSAAFVVGNVVMGAILARGYAEMVLVWMFAAISLLSIGARFLLPADPVREEGGAHGLRERLAGVGGLLRDPVFMTAAVSAGLIQSAHAFYYGFSALTWKQQGVPEDLTGWLWGCGVIAEVLFMWFLEPWRRAIGPRNLLVLGGAASVLRWTVLAFSPPLWLVIPMQLLHTLTYAATFLAALQLVDKLSTSRTASAAQTINSTLASGILSGLATLASGWLFDHHGALGYLLMAGMSAAGLIGAMRLYGMRRLDDVHPQADAGGGLR</sequence>
<gene>
    <name evidence="10" type="ORF">DJ018_14890</name>
</gene>
<keyword evidence="7 8" id="KW-0472">Membrane</keyword>
<feature type="transmembrane region" description="Helical" evidence="8">
    <location>
        <begin position="129"/>
        <end position="150"/>
    </location>
</feature>
<keyword evidence="3" id="KW-1003">Cell membrane</keyword>
<dbReference type="SUPFAM" id="SSF103473">
    <property type="entry name" value="MFS general substrate transporter"/>
    <property type="match status" value="1"/>
</dbReference>
<feature type="transmembrane region" description="Helical" evidence="8">
    <location>
        <begin position="37"/>
        <end position="59"/>
    </location>
</feature>
<keyword evidence="4" id="KW-0997">Cell inner membrane</keyword>
<dbReference type="InterPro" id="IPR036259">
    <property type="entry name" value="MFS_trans_sf"/>
</dbReference>
<accession>A0A328ACW5</accession>
<feature type="transmembrane region" description="Helical" evidence="8">
    <location>
        <begin position="156"/>
        <end position="176"/>
    </location>
</feature>
<dbReference type="GO" id="GO:0030395">
    <property type="term" value="F:lactose binding"/>
    <property type="evidence" value="ECO:0007669"/>
    <property type="project" value="TreeGrafter"/>
</dbReference>
<protein>
    <submittedName>
        <fullName evidence="10">MFS transporter</fullName>
    </submittedName>
</protein>
<dbReference type="PANTHER" id="PTHR23522">
    <property type="entry name" value="BLL5896 PROTEIN"/>
    <property type="match status" value="1"/>
</dbReference>
<dbReference type="AlphaFoldDB" id="A0A328ACW5"/>
<dbReference type="PANTHER" id="PTHR23522:SF10">
    <property type="entry name" value="3-PHENYLPROPIONIC ACID TRANSPORTER-RELATED"/>
    <property type="match status" value="1"/>
</dbReference>
<reference evidence="11" key="1">
    <citation type="submission" date="2018-05" db="EMBL/GenBank/DDBJ databases">
        <authorList>
            <person name="Li X."/>
        </authorList>
    </citation>
    <scope>NUCLEOTIDE SEQUENCE [LARGE SCALE GENOMIC DNA]</scope>
    <source>
        <strain evidence="11">YIM 73061</strain>
    </source>
</reference>
<evidence type="ECO:0000256" key="7">
    <source>
        <dbReference type="ARBA" id="ARBA00023136"/>
    </source>
</evidence>
<dbReference type="Proteomes" id="UP000249725">
    <property type="component" value="Unassembled WGS sequence"/>
</dbReference>
<keyword evidence="6 8" id="KW-1133">Transmembrane helix</keyword>
<dbReference type="PIRSF" id="PIRSF004925">
    <property type="entry name" value="HcaT"/>
    <property type="match status" value="1"/>
</dbReference>
<evidence type="ECO:0000313" key="10">
    <source>
        <dbReference type="EMBL" id="RAK51234.1"/>
    </source>
</evidence>
<feature type="transmembrane region" description="Helical" evidence="8">
    <location>
        <begin position="243"/>
        <end position="259"/>
    </location>
</feature>
<dbReference type="EMBL" id="QFYR01000004">
    <property type="protein sequence ID" value="RAK51234.1"/>
    <property type="molecule type" value="Genomic_DNA"/>
</dbReference>